<dbReference type="SUPFAM" id="SSF46689">
    <property type="entry name" value="Homeodomain-like"/>
    <property type="match status" value="1"/>
</dbReference>
<sequence length="361" mass="39184">MYDLVSLSTPKAHSPVTSSSVTNPTNSAKFKSYGSALPPFSAPADFLESNINNLNSSAVAPLKSSIAVSSLVMLLESSRTKPIATATSSPVPTNTTHQKGQSGMNGGRWTDQEHQSFLTGLRLYGREWKKVAAKIKTRTSAQIRSHAQKYFAKLSRDDKMCKYSGLSTAMFGPVEYFSDGGSSVAQNSSDDDGCLDGPPQNVRSRFAIQNAAATIAPCRSKASELYNQPKDFAKKRLRTQSEDQLKVGLATAKKTIKLQKRAHGVSLARVEHLPSQEDLLAKASPNLRHRLSNLIDAELCALQVLLSHAMLQHQYSAPGQKSTRHGKKTIPATSTFVSVSVPPFRFSVLSTEQIPSKSSIY</sequence>
<dbReference type="FunFam" id="1.10.10.60:FF:000151">
    <property type="entry name" value="histone H2A deubiquitinase MYSM1 isoform X2"/>
    <property type="match status" value="1"/>
</dbReference>
<dbReference type="InterPro" id="IPR001005">
    <property type="entry name" value="SANT/Myb"/>
</dbReference>
<dbReference type="PROSITE" id="PS51293">
    <property type="entry name" value="SANT"/>
    <property type="match status" value="1"/>
</dbReference>
<dbReference type="InterPro" id="IPR017930">
    <property type="entry name" value="Myb_dom"/>
</dbReference>
<gene>
    <name evidence="14" type="ORF">CCR75_005354</name>
</gene>
<comment type="caution">
    <text evidence="14">The sequence shown here is derived from an EMBL/GenBank/DDBJ whole genome shotgun (WGS) entry which is preliminary data.</text>
</comment>
<dbReference type="GO" id="GO:0006508">
    <property type="term" value="P:proteolysis"/>
    <property type="evidence" value="ECO:0007669"/>
    <property type="project" value="UniProtKB-KW"/>
</dbReference>
<keyword evidence="2" id="KW-0479">Metal-binding</keyword>
<dbReference type="EMBL" id="SHOA02000014">
    <property type="protein sequence ID" value="TDH67560.1"/>
    <property type="molecule type" value="Genomic_DNA"/>
</dbReference>
<dbReference type="OrthoDB" id="118550at2759"/>
<feature type="region of interest" description="Disordered" evidence="10">
    <location>
        <begin position="1"/>
        <end position="25"/>
    </location>
</feature>
<evidence type="ECO:0000259" key="13">
    <source>
        <dbReference type="PROSITE" id="PS51294"/>
    </source>
</evidence>
<dbReference type="GO" id="GO:0046872">
    <property type="term" value="F:metal ion binding"/>
    <property type="evidence" value="ECO:0007669"/>
    <property type="project" value="UniProtKB-KW"/>
</dbReference>
<dbReference type="RefSeq" id="XP_067817059.1">
    <property type="nucleotide sequence ID" value="XM_067963435.1"/>
</dbReference>
<dbReference type="CDD" id="cd00167">
    <property type="entry name" value="SANT"/>
    <property type="match status" value="1"/>
</dbReference>
<feature type="domain" description="Myb-like" evidence="11">
    <location>
        <begin position="101"/>
        <end position="151"/>
    </location>
</feature>
<reference evidence="14 15" key="1">
    <citation type="journal article" date="2021" name="Genome Biol.">
        <title>AFLAP: assembly-free linkage analysis pipeline using k-mers from genome sequencing data.</title>
        <authorList>
            <person name="Fletcher K."/>
            <person name="Zhang L."/>
            <person name="Gil J."/>
            <person name="Han R."/>
            <person name="Cavanaugh K."/>
            <person name="Michelmore R."/>
        </authorList>
    </citation>
    <scope>NUCLEOTIDE SEQUENCE [LARGE SCALE GENOMIC DNA]</scope>
    <source>
        <strain evidence="14 15">SF5</strain>
    </source>
</reference>
<evidence type="ECO:0000259" key="12">
    <source>
        <dbReference type="PROSITE" id="PS51293"/>
    </source>
</evidence>
<evidence type="ECO:0000256" key="4">
    <source>
        <dbReference type="ARBA" id="ARBA00022833"/>
    </source>
</evidence>
<dbReference type="GO" id="GO:0003677">
    <property type="term" value="F:DNA binding"/>
    <property type="evidence" value="ECO:0007669"/>
    <property type="project" value="UniProtKB-KW"/>
</dbReference>
<dbReference type="SMART" id="SM00717">
    <property type="entry name" value="SANT"/>
    <property type="match status" value="1"/>
</dbReference>
<feature type="domain" description="SANT" evidence="12">
    <location>
        <begin position="108"/>
        <end position="157"/>
    </location>
</feature>
<evidence type="ECO:0000259" key="11">
    <source>
        <dbReference type="PROSITE" id="PS50090"/>
    </source>
</evidence>
<evidence type="ECO:0000256" key="9">
    <source>
        <dbReference type="ARBA" id="ARBA00023242"/>
    </source>
</evidence>
<dbReference type="AlphaFoldDB" id="A0A976IDI3"/>
<protein>
    <submittedName>
        <fullName evidence="14">Uncharacterized protein</fullName>
    </submittedName>
</protein>
<keyword evidence="15" id="KW-1185">Reference proteome</keyword>
<dbReference type="KEGG" id="blac:94349106"/>
<feature type="compositionally biased region" description="Low complexity" evidence="10">
    <location>
        <begin position="14"/>
        <end position="25"/>
    </location>
</feature>
<dbReference type="PROSITE" id="PS50090">
    <property type="entry name" value="MYB_LIKE"/>
    <property type="match status" value="1"/>
</dbReference>
<feature type="region of interest" description="Disordered" evidence="10">
    <location>
        <begin position="84"/>
        <end position="111"/>
    </location>
</feature>
<accession>A0A976IDI3</accession>
<proteinExistence type="predicted"/>
<evidence type="ECO:0000256" key="8">
    <source>
        <dbReference type="ARBA" id="ARBA00023163"/>
    </source>
</evidence>
<evidence type="ECO:0000313" key="15">
    <source>
        <dbReference type="Proteomes" id="UP000294530"/>
    </source>
</evidence>
<keyword evidence="3" id="KW-0378">Hydrolase</keyword>
<dbReference type="PANTHER" id="PTHR12802:SF173">
    <property type="entry name" value="MYB-LIKE PROTEIN K"/>
    <property type="match status" value="1"/>
</dbReference>
<name>A0A976IDI3_BRELC</name>
<keyword evidence="8" id="KW-0804">Transcription</keyword>
<keyword evidence="9" id="KW-0539">Nucleus</keyword>
<dbReference type="InterPro" id="IPR009057">
    <property type="entry name" value="Homeodomain-like_sf"/>
</dbReference>
<dbReference type="Pfam" id="PF00249">
    <property type="entry name" value="Myb_DNA-binding"/>
    <property type="match status" value="1"/>
</dbReference>
<evidence type="ECO:0000256" key="10">
    <source>
        <dbReference type="SAM" id="MobiDB-lite"/>
    </source>
</evidence>
<evidence type="ECO:0000256" key="7">
    <source>
        <dbReference type="ARBA" id="ARBA00023125"/>
    </source>
</evidence>
<evidence type="ECO:0000313" key="14">
    <source>
        <dbReference type="EMBL" id="TDH67560.1"/>
    </source>
</evidence>
<feature type="domain" description="HTH myb-type" evidence="13">
    <location>
        <begin position="105"/>
        <end position="155"/>
    </location>
</feature>
<feature type="compositionally biased region" description="Polar residues" evidence="10">
    <location>
        <begin position="1"/>
        <end position="11"/>
    </location>
</feature>
<evidence type="ECO:0000256" key="5">
    <source>
        <dbReference type="ARBA" id="ARBA00023015"/>
    </source>
</evidence>
<keyword evidence="1" id="KW-0645">Protease</keyword>
<dbReference type="Gene3D" id="1.10.10.60">
    <property type="entry name" value="Homeodomain-like"/>
    <property type="match status" value="1"/>
</dbReference>
<dbReference type="NCBIfam" id="TIGR01557">
    <property type="entry name" value="myb_SHAQKYF"/>
    <property type="match status" value="1"/>
</dbReference>
<dbReference type="GeneID" id="94349106"/>
<feature type="compositionally biased region" description="Polar residues" evidence="10">
    <location>
        <begin position="85"/>
        <end position="102"/>
    </location>
</feature>
<dbReference type="InterPro" id="IPR006447">
    <property type="entry name" value="Myb_dom_plants"/>
</dbReference>
<evidence type="ECO:0000256" key="3">
    <source>
        <dbReference type="ARBA" id="ARBA00022801"/>
    </source>
</evidence>
<evidence type="ECO:0000256" key="2">
    <source>
        <dbReference type="ARBA" id="ARBA00022723"/>
    </source>
</evidence>
<keyword evidence="6" id="KW-0482">Metalloprotease</keyword>
<dbReference type="InterPro" id="IPR017884">
    <property type="entry name" value="SANT_dom"/>
</dbReference>
<evidence type="ECO:0000256" key="6">
    <source>
        <dbReference type="ARBA" id="ARBA00023049"/>
    </source>
</evidence>
<keyword evidence="7" id="KW-0238">DNA-binding</keyword>
<dbReference type="PROSITE" id="PS51294">
    <property type="entry name" value="HTH_MYB"/>
    <property type="match status" value="1"/>
</dbReference>
<keyword evidence="5" id="KW-0805">Transcription regulation</keyword>
<dbReference type="PANTHER" id="PTHR12802">
    <property type="entry name" value="SWI/SNF COMPLEX-RELATED"/>
    <property type="match status" value="1"/>
</dbReference>
<keyword evidence="4" id="KW-0862">Zinc</keyword>
<dbReference type="Proteomes" id="UP000294530">
    <property type="component" value="Unassembled WGS sequence"/>
</dbReference>
<dbReference type="GO" id="GO:0008237">
    <property type="term" value="F:metallopeptidase activity"/>
    <property type="evidence" value="ECO:0007669"/>
    <property type="project" value="UniProtKB-KW"/>
</dbReference>
<organism evidence="14 15">
    <name type="scientific">Bremia lactucae</name>
    <name type="common">Lettuce downy mildew</name>
    <dbReference type="NCBI Taxonomy" id="4779"/>
    <lineage>
        <taxon>Eukaryota</taxon>
        <taxon>Sar</taxon>
        <taxon>Stramenopiles</taxon>
        <taxon>Oomycota</taxon>
        <taxon>Peronosporomycetes</taxon>
        <taxon>Peronosporales</taxon>
        <taxon>Peronosporaceae</taxon>
        <taxon>Bremia</taxon>
    </lineage>
</organism>
<evidence type="ECO:0000256" key="1">
    <source>
        <dbReference type="ARBA" id="ARBA00022670"/>
    </source>
</evidence>